<proteinExistence type="predicted"/>
<gene>
    <name evidence="2" type="ORF">OEZ71_13820</name>
</gene>
<organism evidence="2 3">
    <name type="scientific">Albidovulum litorale</name>
    <dbReference type="NCBI Taxonomy" id="2984134"/>
    <lineage>
        <taxon>Bacteria</taxon>
        <taxon>Pseudomonadati</taxon>
        <taxon>Pseudomonadota</taxon>
        <taxon>Alphaproteobacteria</taxon>
        <taxon>Rhodobacterales</taxon>
        <taxon>Paracoccaceae</taxon>
        <taxon>Albidovulum</taxon>
    </lineage>
</organism>
<protein>
    <submittedName>
        <fullName evidence="2">Uncharacterized protein</fullName>
    </submittedName>
</protein>
<dbReference type="RefSeq" id="WP_263740580.1">
    <property type="nucleotide sequence ID" value="NZ_JAOWKZ010000003.1"/>
</dbReference>
<name>A0ABT2ZQI0_9RHOB</name>
<keyword evidence="1" id="KW-0812">Transmembrane</keyword>
<dbReference type="EMBL" id="JAOWKZ010000003">
    <property type="protein sequence ID" value="MCV2873372.1"/>
    <property type="molecule type" value="Genomic_DNA"/>
</dbReference>
<keyword evidence="1" id="KW-1133">Transmembrane helix</keyword>
<comment type="caution">
    <text evidence="2">The sequence shown here is derived from an EMBL/GenBank/DDBJ whole genome shotgun (WGS) entry which is preliminary data.</text>
</comment>
<evidence type="ECO:0000313" key="2">
    <source>
        <dbReference type="EMBL" id="MCV2873372.1"/>
    </source>
</evidence>
<dbReference type="Proteomes" id="UP001652564">
    <property type="component" value="Unassembled WGS sequence"/>
</dbReference>
<evidence type="ECO:0000313" key="3">
    <source>
        <dbReference type="Proteomes" id="UP001652564"/>
    </source>
</evidence>
<accession>A0ABT2ZQI0</accession>
<sequence length="77" mass="8521">MTVTTAHNPWYFAIPVFGWIARDLIHGTRDNILYFLVILLTLLVLAVKNWGLVALAMTALATVPVIFATLILITLGK</sequence>
<feature type="transmembrane region" description="Helical" evidence="1">
    <location>
        <begin position="31"/>
        <end position="47"/>
    </location>
</feature>
<keyword evidence="1" id="KW-0472">Membrane</keyword>
<reference evidence="2 3" key="1">
    <citation type="submission" date="2022-10" db="EMBL/GenBank/DDBJ databases">
        <title>Defluviimonas sp. nov., isolated from ocean surface sediments.</title>
        <authorList>
            <person name="He W."/>
            <person name="Wang L."/>
            <person name="Zhang D.-F."/>
        </authorList>
    </citation>
    <scope>NUCLEOTIDE SEQUENCE [LARGE SCALE GENOMIC DNA]</scope>
    <source>
        <strain evidence="2 3">WL0050</strain>
    </source>
</reference>
<keyword evidence="3" id="KW-1185">Reference proteome</keyword>
<evidence type="ECO:0000256" key="1">
    <source>
        <dbReference type="SAM" id="Phobius"/>
    </source>
</evidence>
<feature type="transmembrane region" description="Helical" evidence="1">
    <location>
        <begin position="53"/>
        <end position="75"/>
    </location>
</feature>